<organism evidence="2 3">
    <name type="scientific">Campylobacter jejuni</name>
    <dbReference type="NCBI Taxonomy" id="197"/>
    <lineage>
        <taxon>Bacteria</taxon>
        <taxon>Pseudomonadati</taxon>
        <taxon>Campylobacterota</taxon>
        <taxon>Epsilonproteobacteria</taxon>
        <taxon>Campylobacterales</taxon>
        <taxon>Campylobacteraceae</taxon>
        <taxon>Campylobacter</taxon>
    </lineage>
</organism>
<evidence type="ECO:0000313" key="2">
    <source>
        <dbReference type="EMBL" id="EDP8233954.1"/>
    </source>
</evidence>
<protein>
    <submittedName>
        <fullName evidence="2">Helix-turn-helix domain-containing protein</fullName>
    </submittedName>
</protein>
<gene>
    <name evidence="2" type="ORF">GSU20_02910</name>
</gene>
<dbReference type="Proteomes" id="UP000478805">
    <property type="component" value="Unassembled WGS sequence"/>
</dbReference>
<evidence type="ECO:0000313" key="3">
    <source>
        <dbReference type="Proteomes" id="UP000478805"/>
    </source>
</evidence>
<dbReference type="RefSeq" id="WP_215469633.1">
    <property type="nucleotide sequence ID" value="NZ_CATQGO010000003.1"/>
</dbReference>
<comment type="caution">
    <text evidence="2">The sequence shown here is derived from an EMBL/GenBank/DDBJ whole genome shotgun (WGS) entry which is preliminary data.</text>
</comment>
<feature type="domain" description="Helix-turn-helix" evidence="1">
    <location>
        <begin position="8"/>
        <end position="57"/>
    </location>
</feature>
<dbReference type="InterPro" id="IPR041657">
    <property type="entry name" value="HTH_17"/>
</dbReference>
<dbReference type="InterPro" id="IPR009061">
    <property type="entry name" value="DNA-bd_dom_put_sf"/>
</dbReference>
<dbReference type="EMBL" id="AANOVI010000002">
    <property type="protein sequence ID" value="EDP8233954.1"/>
    <property type="molecule type" value="Genomic_DNA"/>
</dbReference>
<dbReference type="Pfam" id="PF12728">
    <property type="entry name" value="HTH_17"/>
    <property type="match status" value="1"/>
</dbReference>
<name>A0A690UWL1_CAMJU</name>
<proteinExistence type="predicted"/>
<sequence>MQETNKDFLTIQEVITLYSLSKDTQNRYRMQKKIPYIKIGKKIFYEKIKLDEWFKNHTINQKG</sequence>
<dbReference type="SUPFAM" id="SSF46955">
    <property type="entry name" value="Putative DNA-binding domain"/>
    <property type="match status" value="1"/>
</dbReference>
<accession>A0A690UWL1</accession>
<reference evidence="2 3" key="1">
    <citation type="submission" date="2020-01" db="EMBL/GenBank/DDBJ databases">
        <authorList>
            <consortium name="PulseNet: The National Subtyping Network for Foodborne Disease Surveillance"/>
            <person name="Tarr C.L."/>
            <person name="Trees E."/>
            <person name="Katz L.S."/>
            <person name="Carleton-Romer H.A."/>
            <person name="Stroika S."/>
            <person name="Kucerova Z."/>
            <person name="Roache K.F."/>
            <person name="Sabol A.L."/>
            <person name="Besser J."/>
            <person name="Gerner-Smidt P."/>
        </authorList>
    </citation>
    <scope>NUCLEOTIDE SEQUENCE [LARGE SCALE GENOMIC DNA]</scope>
    <source>
        <strain evidence="2 3">PNUSAC014094</strain>
    </source>
</reference>
<dbReference type="AlphaFoldDB" id="A0A690UWL1"/>
<evidence type="ECO:0000259" key="1">
    <source>
        <dbReference type="Pfam" id="PF12728"/>
    </source>
</evidence>